<evidence type="ECO:0000256" key="1">
    <source>
        <dbReference type="SAM" id="Phobius"/>
    </source>
</evidence>
<keyword evidence="3" id="KW-1185">Reference proteome</keyword>
<evidence type="ECO:0000313" key="3">
    <source>
        <dbReference type="Proteomes" id="UP000265520"/>
    </source>
</evidence>
<comment type="caution">
    <text evidence="2">The sequence shown here is derived from an EMBL/GenBank/DDBJ whole genome shotgun (WGS) entry which is preliminary data.</text>
</comment>
<feature type="non-terminal residue" evidence="2">
    <location>
        <position position="1"/>
    </location>
</feature>
<dbReference type="Proteomes" id="UP000265520">
    <property type="component" value="Unassembled WGS sequence"/>
</dbReference>
<reference evidence="2 3" key="1">
    <citation type="journal article" date="2018" name="Front. Plant Sci.">
        <title>Red Clover (Trifolium pratense) and Zigzag Clover (T. medium) - A Picture of Genomic Similarities and Differences.</title>
        <authorList>
            <person name="Dluhosova J."/>
            <person name="Istvanek J."/>
            <person name="Nedelnik J."/>
            <person name="Repkova J."/>
        </authorList>
    </citation>
    <scope>NUCLEOTIDE SEQUENCE [LARGE SCALE GENOMIC DNA]</scope>
    <source>
        <strain evidence="3">cv. 10/8</strain>
        <tissue evidence="2">Leaf</tissue>
    </source>
</reference>
<keyword evidence="1" id="KW-1133">Transmembrane helix</keyword>
<organism evidence="2 3">
    <name type="scientific">Trifolium medium</name>
    <dbReference type="NCBI Taxonomy" id="97028"/>
    <lineage>
        <taxon>Eukaryota</taxon>
        <taxon>Viridiplantae</taxon>
        <taxon>Streptophyta</taxon>
        <taxon>Embryophyta</taxon>
        <taxon>Tracheophyta</taxon>
        <taxon>Spermatophyta</taxon>
        <taxon>Magnoliopsida</taxon>
        <taxon>eudicotyledons</taxon>
        <taxon>Gunneridae</taxon>
        <taxon>Pentapetalae</taxon>
        <taxon>rosids</taxon>
        <taxon>fabids</taxon>
        <taxon>Fabales</taxon>
        <taxon>Fabaceae</taxon>
        <taxon>Papilionoideae</taxon>
        <taxon>50 kb inversion clade</taxon>
        <taxon>NPAAA clade</taxon>
        <taxon>Hologalegina</taxon>
        <taxon>IRL clade</taxon>
        <taxon>Trifolieae</taxon>
        <taxon>Trifolium</taxon>
    </lineage>
</organism>
<protein>
    <submittedName>
        <fullName evidence="2">Uncharacterized protein</fullName>
    </submittedName>
</protein>
<dbReference type="EMBL" id="LXQA010067268">
    <property type="protein sequence ID" value="MCI07959.1"/>
    <property type="molecule type" value="Genomic_DNA"/>
</dbReference>
<dbReference type="AlphaFoldDB" id="A0A392P8Z9"/>
<keyword evidence="1" id="KW-0472">Membrane</keyword>
<name>A0A392P8Z9_9FABA</name>
<accession>A0A392P8Z9</accession>
<feature type="transmembrane region" description="Helical" evidence="1">
    <location>
        <begin position="71"/>
        <end position="92"/>
    </location>
</feature>
<keyword evidence="1" id="KW-0812">Transmembrane</keyword>
<proteinExistence type="predicted"/>
<feature type="transmembrane region" description="Helical" evidence="1">
    <location>
        <begin position="40"/>
        <end position="64"/>
    </location>
</feature>
<sequence length="115" mass="12469">TICGGAMSGARPSASPFCQLSGVTASMECFSGGSAFWTSVFFASVFDFVSVFCGSVFVFFLLCGSLFLDPCFFLLLFSFFCFLGLKAGLGFVGSDLVTTWWWLEVMRWCCGGEVL</sequence>
<evidence type="ECO:0000313" key="2">
    <source>
        <dbReference type="EMBL" id="MCI07959.1"/>
    </source>
</evidence>